<evidence type="ECO:0000259" key="7">
    <source>
        <dbReference type="Pfam" id="PF02384"/>
    </source>
</evidence>
<gene>
    <name evidence="8" type="ORF">DXD79_31425</name>
</gene>
<organism evidence="8 9">
    <name type="scientific">Hungatella hathewayi</name>
    <dbReference type="NCBI Taxonomy" id="154046"/>
    <lineage>
        <taxon>Bacteria</taxon>
        <taxon>Bacillati</taxon>
        <taxon>Bacillota</taxon>
        <taxon>Clostridia</taxon>
        <taxon>Lachnospirales</taxon>
        <taxon>Lachnospiraceae</taxon>
        <taxon>Hungatella</taxon>
    </lineage>
</organism>
<accession>A0A374NX43</accession>
<protein>
    <recommendedName>
        <fullName evidence="1">site-specific DNA-methyltransferase (adenine-specific)</fullName>
        <ecNumber evidence="1">2.1.1.72</ecNumber>
    </recommendedName>
</protein>
<evidence type="ECO:0000256" key="5">
    <source>
        <dbReference type="ARBA" id="ARBA00022747"/>
    </source>
</evidence>
<dbReference type="PANTHER" id="PTHR42933">
    <property type="entry name" value="SLR6095 PROTEIN"/>
    <property type="match status" value="1"/>
</dbReference>
<evidence type="ECO:0000313" key="8">
    <source>
        <dbReference type="EMBL" id="RGI95627.1"/>
    </source>
</evidence>
<dbReference type="EMBL" id="QSON01000029">
    <property type="protein sequence ID" value="RGI95627.1"/>
    <property type="molecule type" value="Genomic_DNA"/>
</dbReference>
<dbReference type="EC" id="2.1.1.72" evidence="1"/>
<reference evidence="8 9" key="1">
    <citation type="submission" date="2018-08" db="EMBL/GenBank/DDBJ databases">
        <title>A genome reference for cultivated species of the human gut microbiota.</title>
        <authorList>
            <person name="Zou Y."/>
            <person name="Xue W."/>
            <person name="Luo G."/>
        </authorList>
    </citation>
    <scope>NUCLEOTIDE SEQUENCE [LARGE SCALE GENOMIC DNA]</scope>
    <source>
        <strain evidence="8 9">TM09-12</strain>
    </source>
</reference>
<evidence type="ECO:0000256" key="3">
    <source>
        <dbReference type="ARBA" id="ARBA00022679"/>
    </source>
</evidence>
<keyword evidence="4" id="KW-0949">S-adenosyl-L-methionine</keyword>
<evidence type="ECO:0000256" key="2">
    <source>
        <dbReference type="ARBA" id="ARBA00022603"/>
    </source>
</evidence>
<keyword evidence="5" id="KW-0680">Restriction system</keyword>
<dbReference type="PANTHER" id="PTHR42933:SF3">
    <property type="entry name" value="TYPE I RESTRICTION ENZYME MJAVIII METHYLASE SUBUNIT"/>
    <property type="match status" value="1"/>
</dbReference>
<evidence type="ECO:0000256" key="6">
    <source>
        <dbReference type="ARBA" id="ARBA00047942"/>
    </source>
</evidence>
<dbReference type="AlphaFoldDB" id="A0A374NX43"/>
<proteinExistence type="predicted"/>
<keyword evidence="2" id="KW-0489">Methyltransferase</keyword>
<dbReference type="PRINTS" id="PR00507">
    <property type="entry name" value="N12N6MTFRASE"/>
</dbReference>
<dbReference type="Gene3D" id="3.40.50.150">
    <property type="entry name" value="Vaccinia Virus protein VP39"/>
    <property type="match status" value="1"/>
</dbReference>
<name>A0A374NX43_9FIRM</name>
<sequence>MNFTEILRREWQSHTTQAIKGRINMNKEAFTNKTREELISGAIREFKSVIDFYRMEYSENLILLFNDLGYLLLCRLIHEYGTIKKWKRDNSDFRREGDSLGVKDFSLQSAEEITSYLNKLEYNFRVATEYEDQLAFLKNYKLTIKKNSVMRPILEIVNELYELQDRSGGTDLLYDAVQRILELCINNKAEKSRYILPDEIIKYLAQILDAERKFTNTDRKVSILDPQYSSGNMLTAASGYFKNSQLYGFESDNSLKISAQILFILANIDVNTGEENFLTNRLEKRYDIVLANPSFTNDPVPENSNVYEPPLPEELGHINGKYNLFIVRTLQALETEGRSAIIVPDNFLFSSKKENMEVRKWILNTYLVEAILSLPQDTFFTNATVASSILIISNPMMLGGWKDRMPYLFFYQMKPDNSDGEPGNYDELLYVWNRRDEYYKQWVQLSERSLLENYNNIKTPEEWDRVYFWFADRKTVKESKWNMLPGFYQPPKRPELEFEAPEILLHDVIQEQKELLEALEKLLEEVESL</sequence>
<evidence type="ECO:0000313" key="9">
    <source>
        <dbReference type="Proteomes" id="UP000263014"/>
    </source>
</evidence>
<evidence type="ECO:0000256" key="4">
    <source>
        <dbReference type="ARBA" id="ARBA00022691"/>
    </source>
</evidence>
<dbReference type="InterPro" id="IPR029063">
    <property type="entry name" value="SAM-dependent_MTases_sf"/>
</dbReference>
<dbReference type="SUPFAM" id="SSF53335">
    <property type="entry name" value="S-adenosyl-L-methionine-dependent methyltransferases"/>
    <property type="match status" value="1"/>
</dbReference>
<dbReference type="GO" id="GO:0009007">
    <property type="term" value="F:site-specific DNA-methyltransferase (adenine-specific) activity"/>
    <property type="evidence" value="ECO:0007669"/>
    <property type="project" value="UniProtKB-EC"/>
</dbReference>
<evidence type="ECO:0000256" key="1">
    <source>
        <dbReference type="ARBA" id="ARBA00011900"/>
    </source>
</evidence>
<comment type="caution">
    <text evidence="8">The sequence shown here is derived from an EMBL/GenBank/DDBJ whole genome shotgun (WGS) entry which is preliminary data.</text>
</comment>
<dbReference type="GO" id="GO:0009307">
    <property type="term" value="P:DNA restriction-modification system"/>
    <property type="evidence" value="ECO:0007669"/>
    <property type="project" value="UniProtKB-KW"/>
</dbReference>
<dbReference type="Proteomes" id="UP000263014">
    <property type="component" value="Unassembled WGS sequence"/>
</dbReference>
<feature type="domain" description="DNA methylase adenine-specific" evidence="7">
    <location>
        <begin position="171"/>
        <end position="393"/>
    </location>
</feature>
<keyword evidence="3" id="KW-0808">Transferase</keyword>
<dbReference type="GO" id="GO:0032259">
    <property type="term" value="P:methylation"/>
    <property type="evidence" value="ECO:0007669"/>
    <property type="project" value="UniProtKB-KW"/>
</dbReference>
<dbReference type="InterPro" id="IPR051537">
    <property type="entry name" value="DNA_Adenine_Mtase"/>
</dbReference>
<dbReference type="InterPro" id="IPR003356">
    <property type="entry name" value="DNA_methylase_A-5"/>
</dbReference>
<dbReference type="GO" id="GO:0008170">
    <property type="term" value="F:N-methyltransferase activity"/>
    <property type="evidence" value="ECO:0007669"/>
    <property type="project" value="InterPro"/>
</dbReference>
<dbReference type="Pfam" id="PF02384">
    <property type="entry name" value="N6_Mtase"/>
    <property type="match status" value="1"/>
</dbReference>
<comment type="catalytic activity">
    <reaction evidence="6">
        <text>a 2'-deoxyadenosine in DNA + S-adenosyl-L-methionine = an N(6)-methyl-2'-deoxyadenosine in DNA + S-adenosyl-L-homocysteine + H(+)</text>
        <dbReference type="Rhea" id="RHEA:15197"/>
        <dbReference type="Rhea" id="RHEA-COMP:12418"/>
        <dbReference type="Rhea" id="RHEA-COMP:12419"/>
        <dbReference type="ChEBI" id="CHEBI:15378"/>
        <dbReference type="ChEBI" id="CHEBI:57856"/>
        <dbReference type="ChEBI" id="CHEBI:59789"/>
        <dbReference type="ChEBI" id="CHEBI:90615"/>
        <dbReference type="ChEBI" id="CHEBI:90616"/>
        <dbReference type="EC" id="2.1.1.72"/>
    </reaction>
</comment>
<dbReference type="GO" id="GO:0003677">
    <property type="term" value="F:DNA binding"/>
    <property type="evidence" value="ECO:0007669"/>
    <property type="project" value="InterPro"/>
</dbReference>